<dbReference type="AlphaFoldDB" id="A0A0G1GBR5"/>
<gene>
    <name evidence="1" type="ORF">UV73_C0011G0045</name>
</gene>
<evidence type="ECO:0000313" key="2">
    <source>
        <dbReference type="Proteomes" id="UP000034894"/>
    </source>
</evidence>
<accession>A0A0G1GBR5</accession>
<name>A0A0G1GBR5_9BACT</name>
<reference evidence="1 2" key="1">
    <citation type="journal article" date="2015" name="Nature">
        <title>rRNA introns, odd ribosomes, and small enigmatic genomes across a large radiation of phyla.</title>
        <authorList>
            <person name="Brown C.T."/>
            <person name="Hug L.A."/>
            <person name="Thomas B.C."/>
            <person name="Sharon I."/>
            <person name="Castelle C.J."/>
            <person name="Singh A."/>
            <person name="Wilkins M.J."/>
            <person name="Williams K.H."/>
            <person name="Banfield J.F."/>
        </authorList>
    </citation>
    <scope>NUCLEOTIDE SEQUENCE [LARGE SCALE GENOMIC DNA]</scope>
</reference>
<protein>
    <submittedName>
        <fullName evidence="1">Uncharacterized protein</fullName>
    </submittedName>
</protein>
<dbReference type="STRING" id="1618443.UV73_C0011G0045"/>
<proteinExistence type="predicted"/>
<organism evidence="1 2">
    <name type="scientific">Candidatus Gottesmanbacteria bacterium GW2011_GWA2_43_14</name>
    <dbReference type="NCBI Taxonomy" id="1618443"/>
    <lineage>
        <taxon>Bacteria</taxon>
        <taxon>Candidatus Gottesmaniibacteriota</taxon>
    </lineage>
</organism>
<evidence type="ECO:0000313" key="1">
    <source>
        <dbReference type="EMBL" id="KKS96373.1"/>
    </source>
</evidence>
<comment type="caution">
    <text evidence="1">The sequence shown here is derived from an EMBL/GenBank/DDBJ whole genome shotgun (WGS) entry which is preliminary data.</text>
</comment>
<dbReference type="EMBL" id="LCFP01000011">
    <property type="protein sequence ID" value="KKS96373.1"/>
    <property type="molecule type" value="Genomic_DNA"/>
</dbReference>
<sequence>MKQNNEFDLKHQELINFFIKLCLSDKNFLNIWRFKKSTFSFDGDISHLPGGQKLTKTGQDLIKELKNKFDSCIQVLIRNKTIPKPKNDTKGMFFRLVLTDLLNTYADLINKYELPFSPNEKLVSALGFFNFLAYKKYVFSKTQVFKIKIFLANFHPTFKENSIRLLPNLTLEKADFNYFHLSREAIDVYGMRSEAVLVYELKTEKFGNIGNWGNSGGIVINNFQYPRKEVEAITEKYLTAFRLLKEGMVGVFMIQSESPDPFSRLVNFPVSAEYQIITPGLRYELTDSDLPKLKKISNELELLYKNSVTRICLSRFNKSYIRSDPADQLIDLVIAMEAITTPEADSLTYKVSSQIARLLINDRNLKERVEKRKSLKAVISKIYKIRSSLVHRGSLDNNDKKLFKSSEEAVQKAREIVRQINITLIRLLLKNKLEDIIDNVIFS</sequence>
<dbReference type="Proteomes" id="UP000034894">
    <property type="component" value="Unassembled WGS sequence"/>
</dbReference>